<evidence type="ECO:0000313" key="3">
    <source>
        <dbReference type="Proteomes" id="UP000076761"/>
    </source>
</evidence>
<gene>
    <name evidence="2" type="ORF">NEOLEDRAFT_198936</name>
</gene>
<dbReference type="AlphaFoldDB" id="A0A165TH67"/>
<organism evidence="2 3">
    <name type="scientific">Neolentinus lepideus HHB14362 ss-1</name>
    <dbReference type="NCBI Taxonomy" id="1314782"/>
    <lineage>
        <taxon>Eukaryota</taxon>
        <taxon>Fungi</taxon>
        <taxon>Dikarya</taxon>
        <taxon>Basidiomycota</taxon>
        <taxon>Agaricomycotina</taxon>
        <taxon>Agaricomycetes</taxon>
        <taxon>Gloeophyllales</taxon>
        <taxon>Gloeophyllaceae</taxon>
        <taxon>Neolentinus</taxon>
    </lineage>
</organism>
<dbReference type="EMBL" id="KV425565">
    <property type="protein sequence ID" value="KZT26661.1"/>
    <property type="molecule type" value="Genomic_DNA"/>
</dbReference>
<proteinExistence type="predicted"/>
<dbReference type="InParanoid" id="A0A165TH67"/>
<dbReference type="Proteomes" id="UP000076761">
    <property type="component" value="Unassembled WGS sequence"/>
</dbReference>
<evidence type="ECO:0000313" key="2">
    <source>
        <dbReference type="EMBL" id="KZT26661.1"/>
    </source>
</evidence>
<accession>A0A165TH67</accession>
<feature type="region of interest" description="Disordered" evidence="1">
    <location>
        <begin position="1"/>
        <end position="65"/>
    </location>
</feature>
<evidence type="ECO:0000256" key="1">
    <source>
        <dbReference type="SAM" id="MobiDB-lite"/>
    </source>
</evidence>
<feature type="compositionally biased region" description="Low complexity" evidence="1">
    <location>
        <begin position="1"/>
        <end position="15"/>
    </location>
</feature>
<name>A0A165TH67_9AGAM</name>
<sequence length="127" mass="13442">MTTLSPPTPLHTLATRPCSTNPATTSSPCARSPSRRACAASGRNAAPSTPRPSSSSACMTPQRCASPTHLPPAAALRATWGMSVILPTRQPTPPPSYATSFLQNPYYFMFTSLAKPDEDTESRDSSC</sequence>
<protein>
    <submittedName>
        <fullName evidence="2">Uncharacterized protein</fullName>
    </submittedName>
</protein>
<reference evidence="2 3" key="1">
    <citation type="journal article" date="2016" name="Mol. Biol. Evol.">
        <title>Comparative Genomics of Early-Diverging Mushroom-Forming Fungi Provides Insights into the Origins of Lignocellulose Decay Capabilities.</title>
        <authorList>
            <person name="Nagy L.G."/>
            <person name="Riley R."/>
            <person name="Tritt A."/>
            <person name="Adam C."/>
            <person name="Daum C."/>
            <person name="Floudas D."/>
            <person name="Sun H."/>
            <person name="Yadav J.S."/>
            <person name="Pangilinan J."/>
            <person name="Larsson K.H."/>
            <person name="Matsuura K."/>
            <person name="Barry K."/>
            <person name="Labutti K."/>
            <person name="Kuo R."/>
            <person name="Ohm R.A."/>
            <person name="Bhattacharya S.S."/>
            <person name="Shirouzu T."/>
            <person name="Yoshinaga Y."/>
            <person name="Martin F.M."/>
            <person name="Grigoriev I.V."/>
            <person name="Hibbett D.S."/>
        </authorList>
    </citation>
    <scope>NUCLEOTIDE SEQUENCE [LARGE SCALE GENOMIC DNA]</scope>
    <source>
        <strain evidence="2 3">HHB14362 ss-1</strain>
    </source>
</reference>
<feature type="compositionally biased region" description="Low complexity" evidence="1">
    <location>
        <begin position="22"/>
        <end position="57"/>
    </location>
</feature>
<keyword evidence="3" id="KW-1185">Reference proteome</keyword>